<sequence>MQQVVKTLGRTQILYYTKGDSPTLLIHSGTHGDEYGVIDSVRLAVEKYEAQLPDFIYVPIVSPSAVAKRSRLNWGGLDLNRSFFGDNADSEVQANQEIVKGKSLDLLVTFHEDSGPGTKFYLYDMGLGLEDKDSWKKFRDEVGAMGVGLLSGTDDPDDPYLNYTFTEGYHYWSVPVKGYEGGSFDAWATRNKVVKKALIPEIPGHLSQDKKNKVVDLFFQKILLT</sequence>
<comment type="cofactor">
    <cofactor evidence="1">
        <name>Zn(2+)</name>
        <dbReference type="ChEBI" id="CHEBI:29105"/>
    </cofactor>
</comment>
<proteinExistence type="predicted"/>
<dbReference type="InterPro" id="IPR055438">
    <property type="entry name" value="AstE_AspA_cat"/>
</dbReference>
<reference evidence="6 7" key="1">
    <citation type="journal article" date="2016" name="Nat. Commun.">
        <title>Thousands of microbial genomes shed light on interconnected biogeochemical processes in an aquifer system.</title>
        <authorList>
            <person name="Anantharaman K."/>
            <person name="Brown C.T."/>
            <person name="Hug L.A."/>
            <person name="Sharon I."/>
            <person name="Castelle C.J."/>
            <person name="Probst A.J."/>
            <person name="Thomas B.C."/>
            <person name="Singh A."/>
            <person name="Wilkins M.J."/>
            <person name="Karaoz U."/>
            <person name="Brodie E.L."/>
            <person name="Williams K.H."/>
            <person name="Hubbard S.S."/>
            <person name="Banfield J.F."/>
        </authorList>
    </citation>
    <scope>NUCLEOTIDE SEQUENCE [LARGE SCALE GENOMIC DNA]</scope>
</reference>
<evidence type="ECO:0000313" key="7">
    <source>
        <dbReference type="Proteomes" id="UP000177390"/>
    </source>
</evidence>
<keyword evidence="2" id="KW-0479">Metal-binding</keyword>
<dbReference type="AlphaFoldDB" id="A0A1F5EQT7"/>
<gene>
    <name evidence="6" type="ORF">A3D09_01770</name>
</gene>
<evidence type="ECO:0000313" key="6">
    <source>
        <dbReference type="EMBL" id="OGD69735.1"/>
    </source>
</evidence>
<evidence type="ECO:0000256" key="2">
    <source>
        <dbReference type="ARBA" id="ARBA00022723"/>
    </source>
</evidence>
<protein>
    <recommendedName>
        <fullName evidence="5">Succinylglutamate desuccinylase/Aspartoacylase catalytic domain-containing protein</fullName>
    </recommendedName>
</protein>
<dbReference type="Proteomes" id="UP000177390">
    <property type="component" value="Unassembled WGS sequence"/>
</dbReference>
<feature type="domain" description="Succinylglutamate desuccinylase/Aspartoacylase catalytic" evidence="5">
    <location>
        <begin position="21"/>
        <end position="93"/>
    </location>
</feature>
<evidence type="ECO:0000259" key="5">
    <source>
        <dbReference type="Pfam" id="PF24827"/>
    </source>
</evidence>
<evidence type="ECO:0000256" key="3">
    <source>
        <dbReference type="ARBA" id="ARBA00022801"/>
    </source>
</evidence>
<organism evidence="6 7">
    <name type="scientific">Candidatus Collierbacteria bacterium RIFCSPHIGHO2_02_FULL_49_10</name>
    <dbReference type="NCBI Taxonomy" id="1817723"/>
    <lineage>
        <taxon>Bacteria</taxon>
        <taxon>Candidatus Collieribacteriota</taxon>
    </lineage>
</organism>
<name>A0A1F5EQT7_9BACT</name>
<comment type="caution">
    <text evidence="6">The sequence shown here is derived from an EMBL/GenBank/DDBJ whole genome shotgun (WGS) entry which is preliminary data.</text>
</comment>
<dbReference type="Gene3D" id="3.40.630.10">
    <property type="entry name" value="Zn peptidases"/>
    <property type="match status" value="1"/>
</dbReference>
<dbReference type="Pfam" id="PF24827">
    <property type="entry name" value="AstE_AspA_cat"/>
    <property type="match status" value="1"/>
</dbReference>
<dbReference type="GO" id="GO:0016788">
    <property type="term" value="F:hydrolase activity, acting on ester bonds"/>
    <property type="evidence" value="ECO:0007669"/>
    <property type="project" value="InterPro"/>
</dbReference>
<evidence type="ECO:0000256" key="1">
    <source>
        <dbReference type="ARBA" id="ARBA00001947"/>
    </source>
</evidence>
<dbReference type="SUPFAM" id="SSF53187">
    <property type="entry name" value="Zn-dependent exopeptidases"/>
    <property type="match status" value="1"/>
</dbReference>
<evidence type="ECO:0000256" key="4">
    <source>
        <dbReference type="ARBA" id="ARBA00022833"/>
    </source>
</evidence>
<accession>A0A1F5EQT7</accession>
<keyword evidence="3" id="KW-0378">Hydrolase</keyword>
<dbReference type="EMBL" id="MFAH01000075">
    <property type="protein sequence ID" value="OGD69735.1"/>
    <property type="molecule type" value="Genomic_DNA"/>
</dbReference>
<dbReference type="GO" id="GO:0046872">
    <property type="term" value="F:metal ion binding"/>
    <property type="evidence" value="ECO:0007669"/>
    <property type="project" value="UniProtKB-KW"/>
</dbReference>
<keyword evidence="4" id="KW-0862">Zinc</keyword>